<sequence length="120" mass="13473">MTDEGWTPLHLAVSEGKRDIVQLLLDNGADVNAEKNEKTPMYLAIGNKDELITTSLVRHGAEADVPLALAIKQGDEDTVRFILQHGPEIEPEFLIYANRYGHDHILQLMVEHFLEKDAVD</sequence>
<dbReference type="EMBL" id="ML737671">
    <property type="protein sequence ID" value="KAE8363623.1"/>
    <property type="molecule type" value="Genomic_DNA"/>
</dbReference>
<dbReference type="PRINTS" id="PR01415">
    <property type="entry name" value="ANKYRIN"/>
</dbReference>
<reference evidence="4 5" key="1">
    <citation type="submission" date="2019-04" db="EMBL/GenBank/DDBJ databases">
        <title>Friends and foes A comparative genomics studyof 23 Aspergillus species from section Flavi.</title>
        <authorList>
            <consortium name="DOE Joint Genome Institute"/>
            <person name="Kjaerbolling I."/>
            <person name="Vesth T."/>
            <person name="Frisvad J.C."/>
            <person name="Nybo J.L."/>
            <person name="Theobald S."/>
            <person name="Kildgaard S."/>
            <person name="Isbrandt T."/>
            <person name="Kuo A."/>
            <person name="Sato A."/>
            <person name="Lyhne E.K."/>
            <person name="Kogle M.E."/>
            <person name="Wiebenga A."/>
            <person name="Kun R.S."/>
            <person name="Lubbers R.J."/>
            <person name="Makela M.R."/>
            <person name="Barry K."/>
            <person name="Chovatia M."/>
            <person name="Clum A."/>
            <person name="Daum C."/>
            <person name="Haridas S."/>
            <person name="He G."/>
            <person name="LaButti K."/>
            <person name="Lipzen A."/>
            <person name="Mondo S."/>
            <person name="Riley R."/>
            <person name="Salamov A."/>
            <person name="Simmons B.A."/>
            <person name="Magnuson J.K."/>
            <person name="Henrissat B."/>
            <person name="Mortensen U.H."/>
            <person name="Larsen T.O."/>
            <person name="Devries R.P."/>
            <person name="Grigoriev I.V."/>
            <person name="Machida M."/>
            <person name="Baker S.E."/>
            <person name="Andersen M.R."/>
        </authorList>
    </citation>
    <scope>NUCLEOTIDE SEQUENCE [LARGE SCALE GENOMIC DNA]</scope>
    <source>
        <strain evidence="4 5">CBS 763.97</strain>
    </source>
</reference>
<dbReference type="SUPFAM" id="SSF48403">
    <property type="entry name" value="Ankyrin repeat"/>
    <property type="match status" value="1"/>
</dbReference>
<dbReference type="PANTHER" id="PTHR24123:SF33">
    <property type="entry name" value="PROTEIN HOS4"/>
    <property type="match status" value="1"/>
</dbReference>
<organism evidence="4 5">
    <name type="scientific">Aspergillus caelatus</name>
    <dbReference type="NCBI Taxonomy" id="61420"/>
    <lineage>
        <taxon>Eukaryota</taxon>
        <taxon>Fungi</taxon>
        <taxon>Dikarya</taxon>
        <taxon>Ascomycota</taxon>
        <taxon>Pezizomycotina</taxon>
        <taxon>Eurotiomycetes</taxon>
        <taxon>Eurotiomycetidae</taxon>
        <taxon>Eurotiales</taxon>
        <taxon>Aspergillaceae</taxon>
        <taxon>Aspergillus</taxon>
        <taxon>Aspergillus subgen. Circumdati</taxon>
    </lineage>
</organism>
<dbReference type="Pfam" id="PF12796">
    <property type="entry name" value="Ank_2"/>
    <property type="match status" value="1"/>
</dbReference>
<dbReference type="InterPro" id="IPR036770">
    <property type="entry name" value="Ankyrin_rpt-contain_sf"/>
</dbReference>
<dbReference type="Gene3D" id="1.25.40.20">
    <property type="entry name" value="Ankyrin repeat-containing domain"/>
    <property type="match status" value="1"/>
</dbReference>
<evidence type="ECO:0000256" key="1">
    <source>
        <dbReference type="ARBA" id="ARBA00022737"/>
    </source>
</evidence>
<dbReference type="InterPro" id="IPR002110">
    <property type="entry name" value="Ankyrin_rpt"/>
</dbReference>
<dbReference type="PROSITE" id="PS50088">
    <property type="entry name" value="ANK_REPEAT"/>
    <property type="match status" value="1"/>
</dbReference>
<keyword evidence="2 3" id="KW-0040">ANK repeat</keyword>
<dbReference type="Proteomes" id="UP000326268">
    <property type="component" value="Unassembled WGS sequence"/>
</dbReference>
<dbReference type="RefSeq" id="XP_031926704.1">
    <property type="nucleotide sequence ID" value="XM_032072715.1"/>
</dbReference>
<evidence type="ECO:0000313" key="5">
    <source>
        <dbReference type="Proteomes" id="UP000326268"/>
    </source>
</evidence>
<protein>
    <submittedName>
        <fullName evidence="4">Ankyrin repeat-containing domain protein</fullName>
    </submittedName>
</protein>
<dbReference type="PANTHER" id="PTHR24123">
    <property type="entry name" value="ANKYRIN REPEAT-CONTAINING"/>
    <property type="match status" value="1"/>
</dbReference>
<accession>A0A5N7A261</accession>
<dbReference type="AlphaFoldDB" id="A0A5N7A261"/>
<name>A0A5N7A261_9EURO</name>
<gene>
    <name evidence="4" type="ORF">BDV27DRAFT_158640</name>
</gene>
<feature type="repeat" description="ANK" evidence="3">
    <location>
        <begin position="4"/>
        <end position="36"/>
    </location>
</feature>
<evidence type="ECO:0000256" key="2">
    <source>
        <dbReference type="ARBA" id="ARBA00023043"/>
    </source>
</evidence>
<dbReference type="SMART" id="SM00248">
    <property type="entry name" value="ANK"/>
    <property type="match status" value="3"/>
</dbReference>
<keyword evidence="5" id="KW-1185">Reference proteome</keyword>
<keyword evidence="1" id="KW-0677">Repeat</keyword>
<dbReference type="OrthoDB" id="4772757at2759"/>
<evidence type="ECO:0000313" key="4">
    <source>
        <dbReference type="EMBL" id="KAE8363623.1"/>
    </source>
</evidence>
<dbReference type="GeneID" id="43657161"/>
<evidence type="ECO:0000256" key="3">
    <source>
        <dbReference type="PROSITE-ProRule" id="PRU00023"/>
    </source>
</evidence>
<dbReference type="InterPro" id="IPR051165">
    <property type="entry name" value="Multifunctional_ANK_Repeat"/>
</dbReference>
<dbReference type="PROSITE" id="PS50297">
    <property type="entry name" value="ANK_REP_REGION"/>
    <property type="match status" value="1"/>
</dbReference>
<proteinExistence type="predicted"/>